<dbReference type="SUPFAM" id="SSF51905">
    <property type="entry name" value="FAD/NAD(P)-binding domain"/>
    <property type="match status" value="1"/>
</dbReference>
<proteinExistence type="inferred from homology"/>
<feature type="domain" description="FAD-binding" evidence="7">
    <location>
        <begin position="7"/>
        <end position="343"/>
    </location>
</feature>
<evidence type="ECO:0000313" key="8">
    <source>
        <dbReference type="EMBL" id="KAK8074383.1"/>
    </source>
</evidence>
<dbReference type="InterPro" id="IPR036188">
    <property type="entry name" value="FAD/NAD-bd_sf"/>
</dbReference>
<name>A0ABR1VSZ6_9PEZI</name>
<keyword evidence="9" id="KW-1185">Reference proteome</keyword>
<dbReference type="PANTHER" id="PTHR13789">
    <property type="entry name" value="MONOOXYGENASE"/>
    <property type="match status" value="1"/>
</dbReference>
<dbReference type="Pfam" id="PF01494">
    <property type="entry name" value="FAD_binding_3"/>
    <property type="match status" value="1"/>
</dbReference>
<protein>
    <submittedName>
        <fullName evidence="8">FAD/NAD(P)-binding domain-containing protein</fullName>
    </submittedName>
</protein>
<keyword evidence="6" id="KW-0503">Monooxygenase</keyword>
<keyword evidence="4" id="KW-0274">FAD</keyword>
<accession>A0ABR1VSZ6</accession>
<dbReference type="InterPro" id="IPR002938">
    <property type="entry name" value="FAD-bd"/>
</dbReference>
<comment type="similarity">
    <text evidence="2">Belongs to the paxM FAD-dependent monooxygenase family.</text>
</comment>
<dbReference type="EMBL" id="JAQQWN010000007">
    <property type="protein sequence ID" value="KAK8074383.1"/>
    <property type="molecule type" value="Genomic_DNA"/>
</dbReference>
<dbReference type="RefSeq" id="XP_066665323.1">
    <property type="nucleotide sequence ID" value="XM_066813361.1"/>
</dbReference>
<evidence type="ECO:0000256" key="5">
    <source>
        <dbReference type="ARBA" id="ARBA00023002"/>
    </source>
</evidence>
<dbReference type="SUPFAM" id="SSF54373">
    <property type="entry name" value="FAD-linked reductases, C-terminal domain"/>
    <property type="match status" value="1"/>
</dbReference>
<dbReference type="Proteomes" id="UP001433268">
    <property type="component" value="Unassembled WGS sequence"/>
</dbReference>
<dbReference type="InterPro" id="IPR050493">
    <property type="entry name" value="FAD-dep_Monooxygenase_BioMet"/>
</dbReference>
<dbReference type="Gene3D" id="3.50.50.60">
    <property type="entry name" value="FAD/NAD(P)-binding domain"/>
    <property type="match status" value="1"/>
</dbReference>
<comment type="pathway">
    <text evidence="1">Secondary metabolite biosynthesis.</text>
</comment>
<reference evidence="8 9" key="1">
    <citation type="submission" date="2023-01" db="EMBL/GenBank/DDBJ databases">
        <title>Analysis of 21 Apiospora genomes using comparative genomics revels a genus with tremendous synthesis potential of carbohydrate active enzymes and secondary metabolites.</title>
        <authorList>
            <person name="Sorensen T."/>
        </authorList>
    </citation>
    <scope>NUCLEOTIDE SEQUENCE [LARGE SCALE GENOMIC DNA]</scope>
    <source>
        <strain evidence="8 9">CBS 114990</strain>
    </source>
</reference>
<evidence type="ECO:0000256" key="6">
    <source>
        <dbReference type="ARBA" id="ARBA00023033"/>
    </source>
</evidence>
<organism evidence="8 9">
    <name type="scientific">Apiospora hydei</name>
    <dbReference type="NCBI Taxonomy" id="1337664"/>
    <lineage>
        <taxon>Eukaryota</taxon>
        <taxon>Fungi</taxon>
        <taxon>Dikarya</taxon>
        <taxon>Ascomycota</taxon>
        <taxon>Pezizomycotina</taxon>
        <taxon>Sordariomycetes</taxon>
        <taxon>Xylariomycetidae</taxon>
        <taxon>Amphisphaeriales</taxon>
        <taxon>Apiosporaceae</taxon>
        <taxon>Apiospora</taxon>
    </lineage>
</organism>
<keyword evidence="3" id="KW-0285">Flavoprotein</keyword>
<dbReference type="GeneID" id="92046421"/>
<keyword evidence="5" id="KW-0560">Oxidoreductase</keyword>
<gene>
    <name evidence="8" type="ORF">PG997_009046</name>
</gene>
<dbReference type="PRINTS" id="PR00420">
    <property type="entry name" value="RNGMNOXGNASE"/>
</dbReference>
<evidence type="ECO:0000256" key="1">
    <source>
        <dbReference type="ARBA" id="ARBA00005179"/>
    </source>
</evidence>
<evidence type="ECO:0000256" key="3">
    <source>
        <dbReference type="ARBA" id="ARBA00022630"/>
    </source>
</evidence>
<comment type="caution">
    <text evidence="8">The sequence shown here is derived from an EMBL/GenBank/DDBJ whole genome shotgun (WGS) entry which is preliminary data.</text>
</comment>
<evidence type="ECO:0000259" key="7">
    <source>
        <dbReference type="Pfam" id="PF01494"/>
    </source>
</evidence>
<evidence type="ECO:0000256" key="4">
    <source>
        <dbReference type="ARBA" id="ARBA00022827"/>
    </source>
</evidence>
<evidence type="ECO:0000313" key="9">
    <source>
        <dbReference type="Proteomes" id="UP001433268"/>
    </source>
</evidence>
<evidence type="ECO:0000256" key="2">
    <source>
        <dbReference type="ARBA" id="ARBA00007992"/>
    </source>
</evidence>
<sequence>MIELLQGIGGLSAAVALGNRGHSVLVLESTSKLSPIGAGVALPPTTRQWYEAEGVLTPRDTICVPLEGIEITKWDTGELITRTAANSAGKQNAVHHGDIQLALLARAQQLANVEVRLGARVADLDVKAGVVVLANGDSVTGDLIIAADGVKSTLKSEVCPPEAVVPLSTGEAAYRFTLPRDLLESDERLLELVRRPWATRWDGPSRHVVAYPVRNHQLLNVVLIHPDGGDAEESWTSVADKSDVLTHYHGWDPALLRLIDLAPPKVPNFRMFLYPPSPVWVKGSAILLGDACHAMLPYLGQGVAQAVEDATAIAAVLSLITDRRQQLPLALRAYELSRKERVEPIQAATYRAREQLHLRDGAAQAVRDAQRRDTARSGKNSDVVQMQHSYWVWDAAGAAEKALAEMMSAD</sequence>
<dbReference type="PANTHER" id="PTHR13789:SF307">
    <property type="entry name" value="HYDROXYLASE, PUTATIVE (AFU_ORTHOLOGUE AFUA_2G04330)-RELATED"/>
    <property type="match status" value="1"/>
</dbReference>